<dbReference type="Proteomes" id="UP000799429">
    <property type="component" value="Unassembled WGS sequence"/>
</dbReference>
<dbReference type="InterPro" id="IPR052820">
    <property type="entry name" value="PhiA_domain"/>
</dbReference>
<comment type="caution">
    <text evidence="1">The sequence shown here is derived from an EMBL/GenBank/DDBJ whole genome shotgun (WGS) entry which is preliminary data.</text>
</comment>
<reference evidence="1" key="1">
    <citation type="journal article" date="2020" name="Stud. Mycol.">
        <title>101 Dothideomycetes genomes: a test case for predicting lifestyles and emergence of pathogens.</title>
        <authorList>
            <person name="Haridas S."/>
            <person name="Albert R."/>
            <person name="Binder M."/>
            <person name="Bloem J."/>
            <person name="Labutti K."/>
            <person name="Salamov A."/>
            <person name="Andreopoulos B."/>
            <person name="Baker S."/>
            <person name="Barry K."/>
            <person name="Bills G."/>
            <person name="Bluhm B."/>
            <person name="Cannon C."/>
            <person name="Castanera R."/>
            <person name="Culley D."/>
            <person name="Daum C."/>
            <person name="Ezra D."/>
            <person name="Gonzalez J."/>
            <person name="Henrissat B."/>
            <person name="Kuo A."/>
            <person name="Liang C."/>
            <person name="Lipzen A."/>
            <person name="Lutzoni F."/>
            <person name="Magnuson J."/>
            <person name="Mondo S."/>
            <person name="Nolan M."/>
            <person name="Ohm R."/>
            <person name="Pangilinan J."/>
            <person name="Park H.-J."/>
            <person name="Ramirez L."/>
            <person name="Alfaro M."/>
            <person name="Sun H."/>
            <person name="Tritt A."/>
            <person name="Yoshinaga Y."/>
            <person name="Zwiers L.-H."/>
            <person name="Turgeon B."/>
            <person name="Goodwin S."/>
            <person name="Spatafora J."/>
            <person name="Crous P."/>
            <person name="Grigoriev I."/>
        </authorList>
    </citation>
    <scope>NUCLEOTIDE SEQUENCE</scope>
    <source>
        <strain evidence="1">CBS 101060</strain>
    </source>
</reference>
<organism evidence="1 2">
    <name type="scientific">Patellaria atrata CBS 101060</name>
    <dbReference type="NCBI Taxonomy" id="1346257"/>
    <lineage>
        <taxon>Eukaryota</taxon>
        <taxon>Fungi</taxon>
        <taxon>Dikarya</taxon>
        <taxon>Ascomycota</taxon>
        <taxon>Pezizomycotina</taxon>
        <taxon>Dothideomycetes</taxon>
        <taxon>Dothideomycetes incertae sedis</taxon>
        <taxon>Patellariales</taxon>
        <taxon>Patellariaceae</taxon>
        <taxon>Patellaria</taxon>
    </lineage>
</organism>
<gene>
    <name evidence="1" type="ORF">M501DRAFT_999278</name>
</gene>
<dbReference type="EMBL" id="MU006110">
    <property type="protein sequence ID" value="KAF2835245.1"/>
    <property type="molecule type" value="Genomic_DNA"/>
</dbReference>
<proteinExistence type="predicted"/>
<evidence type="ECO:0000313" key="2">
    <source>
        <dbReference type="Proteomes" id="UP000799429"/>
    </source>
</evidence>
<accession>A0A9P4VMJ4</accession>
<protein>
    <submittedName>
        <fullName evidence="1">Uncharacterized protein</fullName>
    </submittedName>
</protein>
<name>A0A9P4VMJ4_9PEZI</name>
<dbReference type="OrthoDB" id="5430620at2759"/>
<evidence type="ECO:0000313" key="1">
    <source>
        <dbReference type="EMBL" id="KAF2835245.1"/>
    </source>
</evidence>
<dbReference type="PANTHER" id="PTHR42047">
    <property type="entry name" value="PROTEIN, PUTATIVE (AFU_ORTHOLOGUE AFUA_6G03560)-RELATED"/>
    <property type="match status" value="1"/>
</dbReference>
<keyword evidence="2" id="KW-1185">Reference proteome</keyword>
<dbReference type="AlphaFoldDB" id="A0A9P4VMJ4"/>
<sequence>MYSCANKQLSILPAQSGPFTVQALNPNAPFHGWPIEACGRHFVITQHGPCTYCPENVPRDVCPPGNETLLYAGSGLSVYVPGGQQYYIEPNGALGFTQAHSASYPTGSLWGVSAYQEGAFIYLPSDGWIACPDGNDASSWQVFAKLPGLVFASTCRGFNAVVHGRPSGSFGAWQYT</sequence>
<dbReference type="PANTHER" id="PTHR42047:SF1">
    <property type="entry name" value="PROTEIN, PUTATIVE (AFU_ORTHOLOGUE AFUA_6G03560)-RELATED"/>
    <property type="match status" value="1"/>
</dbReference>